<dbReference type="KEGG" id="pasa:BAOM_4397"/>
<evidence type="ECO:0000313" key="2">
    <source>
        <dbReference type="Proteomes" id="UP000283095"/>
    </source>
</evidence>
<sequence length="42" mass="4793">MDSSIPLLDFVLHDFDEGHFPGWISRVLSLNTLFEDGTKVMI</sequence>
<dbReference type="EMBL" id="CP026095">
    <property type="protein sequence ID" value="AZV44977.1"/>
    <property type="molecule type" value="Genomic_DNA"/>
</dbReference>
<accession>A0A3Q9RR91</accession>
<dbReference type="Proteomes" id="UP000283095">
    <property type="component" value="Chromosome"/>
</dbReference>
<evidence type="ECO:0000313" key="1">
    <source>
        <dbReference type="EMBL" id="AZV44977.1"/>
    </source>
</evidence>
<dbReference type="AlphaFoldDB" id="A0A3Q9RR91"/>
<gene>
    <name evidence="1" type="ORF">BAOM_4397</name>
</gene>
<reference evidence="1 2" key="1">
    <citation type="submission" date="2018-01" db="EMBL/GenBank/DDBJ databases">
        <title>Bacillus asahii Genome sequencing and assembly.</title>
        <authorList>
            <person name="Jiang H."/>
            <person name="Feng Y."/>
            <person name="Zhao F."/>
            <person name="Lin X."/>
        </authorList>
    </citation>
    <scope>NUCLEOTIDE SEQUENCE [LARGE SCALE GENOMIC DNA]</scope>
    <source>
        <strain evidence="1 2">OM18</strain>
    </source>
</reference>
<name>A0A3Q9RR91_9BACI</name>
<organism evidence="1 2">
    <name type="scientific">Peribacillus asahii</name>
    <dbReference type="NCBI Taxonomy" id="228899"/>
    <lineage>
        <taxon>Bacteria</taxon>
        <taxon>Bacillati</taxon>
        <taxon>Bacillota</taxon>
        <taxon>Bacilli</taxon>
        <taxon>Bacillales</taxon>
        <taxon>Bacillaceae</taxon>
        <taxon>Peribacillus</taxon>
    </lineage>
</organism>
<proteinExistence type="predicted"/>
<protein>
    <submittedName>
        <fullName evidence="1">Uncharacterized protein</fullName>
    </submittedName>
</protein>